<dbReference type="InterPro" id="IPR002068">
    <property type="entry name" value="A-crystallin/Hsp20_dom"/>
</dbReference>
<dbReference type="STRING" id="65489.A0A0D3ELX8"/>
<dbReference type="Pfam" id="PF00011">
    <property type="entry name" value="HSP20"/>
    <property type="match status" value="1"/>
</dbReference>
<dbReference type="PaxDb" id="65489-OBART01G09900.1"/>
<dbReference type="AlphaFoldDB" id="A0A0D3ELX8"/>
<evidence type="ECO:0000259" key="2">
    <source>
        <dbReference type="Pfam" id="PF00011"/>
    </source>
</evidence>
<dbReference type="SUPFAM" id="SSF49764">
    <property type="entry name" value="HSP20-like chaperones"/>
    <property type="match status" value="1"/>
</dbReference>
<dbReference type="Proteomes" id="UP000026960">
    <property type="component" value="Chromosome 1"/>
</dbReference>
<dbReference type="Gene3D" id="2.60.40.790">
    <property type="match status" value="1"/>
</dbReference>
<dbReference type="EnsemblPlants" id="OBART01G09900.1">
    <property type="protein sequence ID" value="OBART01G09900.1"/>
    <property type="gene ID" value="OBART01G09900"/>
</dbReference>
<dbReference type="InterPro" id="IPR008978">
    <property type="entry name" value="HSP20-like_chaperone"/>
</dbReference>
<feature type="domain" description="SHSP" evidence="2">
    <location>
        <begin position="108"/>
        <end position="148"/>
    </location>
</feature>
<evidence type="ECO:0000256" key="1">
    <source>
        <dbReference type="SAM" id="MobiDB-lite"/>
    </source>
</evidence>
<sequence length="184" mass="19875">MEDRKHKDRCGAGVASGGEAGGAREGRPASYVPFPCSPPSPSAVGSGEHDDNDDNGAGRSCSPLFGSIFLLRFGCGLSLWVLPGGRGFVHSKEEEGECKYIRLKCHALPRSFARKFCLPEDSDTGDISTHCENGLLMVIVKKRMLPEKKTTSAALLPVGRHLGGLDKDGEERKREGEEDWFADV</sequence>
<reference evidence="3" key="1">
    <citation type="journal article" date="2009" name="Rice">
        <title>De Novo Next Generation Sequencing of Plant Genomes.</title>
        <authorList>
            <person name="Rounsley S."/>
            <person name="Marri P.R."/>
            <person name="Yu Y."/>
            <person name="He R."/>
            <person name="Sisneros N."/>
            <person name="Goicoechea J.L."/>
            <person name="Lee S.J."/>
            <person name="Angelova A."/>
            <person name="Kudrna D."/>
            <person name="Luo M."/>
            <person name="Affourtit J."/>
            <person name="Desany B."/>
            <person name="Knight J."/>
            <person name="Niazi F."/>
            <person name="Egholm M."/>
            <person name="Wing R.A."/>
        </authorList>
    </citation>
    <scope>NUCLEOTIDE SEQUENCE [LARGE SCALE GENOMIC DNA]</scope>
    <source>
        <strain evidence="3">cv. IRGC 105608</strain>
    </source>
</reference>
<name>A0A0D3ELX8_9ORYZ</name>
<dbReference type="CDD" id="cd06464">
    <property type="entry name" value="ACD_sHsps-like"/>
    <property type="match status" value="1"/>
</dbReference>
<evidence type="ECO:0000313" key="4">
    <source>
        <dbReference type="Proteomes" id="UP000026960"/>
    </source>
</evidence>
<dbReference type="HOGENOM" id="CLU_1470336_0_0_1"/>
<protein>
    <recommendedName>
        <fullName evidence="2">SHSP domain-containing protein</fullName>
    </recommendedName>
</protein>
<organism evidence="3">
    <name type="scientific">Oryza barthii</name>
    <dbReference type="NCBI Taxonomy" id="65489"/>
    <lineage>
        <taxon>Eukaryota</taxon>
        <taxon>Viridiplantae</taxon>
        <taxon>Streptophyta</taxon>
        <taxon>Embryophyta</taxon>
        <taxon>Tracheophyta</taxon>
        <taxon>Spermatophyta</taxon>
        <taxon>Magnoliopsida</taxon>
        <taxon>Liliopsida</taxon>
        <taxon>Poales</taxon>
        <taxon>Poaceae</taxon>
        <taxon>BOP clade</taxon>
        <taxon>Oryzoideae</taxon>
        <taxon>Oryzeae</taxon>
        <taxon>Oryzinae</taxon>
        <taxon>Oryza</taxon>
    </lineage>
</organism>
<proteinExistence type="predicted"/>
<accession>A0A0D3ELX8</accession>
<dbReference type="Gramene" id="OBART01G09900.1">
    <property type="protein sequence ID" value="OBART01G09900.1"/>
    <property type="gene ID" value="OBART01G09900"/>
</dbReference>
<feature type="region of interest" description="Disordered" evidence="1">
    <location>
        <begin position="1"/>
        <end position="55"/>
    </location>
</feature>
<evidence type="ECO:0000313" key="3">
    <source>
        <dbReference type="EnsemblPlants" id="OBART01G09900.1"/>
    </source>
</evidence>
<reference evidence="3" key="2">
    <citation type="submission" date="2015-03" db="UniProtKB">
        <authorList>
            <consortium name="EnsemblPlants"/>
        </authorList>
    </citation>
    <scope>IDENTIFICATION</scope>
</reference>
<keyword evidence="4" id="KW-1185">Reference proteome</keyword>
<dbReference type="GO" id="GO:0009408">
    <property type="term" value="P:response to heat"/>
    <property type="evidence" value="ECO:0007669"/>
    <property type="project" value="UniProtKB-ARBA"/>
</dbReference>